<evidence type="ECO:0000259" key="1">
    <source>
        <dbReference type="Pfam" id="PF13761"/>
    </source>
</evidence>
<sequence>MNGEPISAGVSVVYDGACPLCRSVAQAMALRTEHGTLALVDARTMQAHRLCRTAEEQGLDLDKGMLIEADGRLYYGAEATLFLARYGDPGQVLTKLARLLHRSRKASEMAYAILRGARKALLFLRDVDGLGKPSDASRPIFASVFGDDWERLPPVIRRHYPNRPFSDDATRVEGALDVVSAGPVRLLAPLLSALGQIPARNDHGVPVSVTFRSDPGSAAFVFDRRFRFDDGDYHFRSRMLHLGGGEVVEVMRYGFFWRCRYAWRNGKVILAHRCYGIRLFGCHVPLPLGLLLGRNEAEEVPVDTDSFEMMTQITHPLWGRVYEYRGRFSFVEDG</sequence>
<feature type="domain" description="DUF4166" evidence="1">
    <location>
        <begin position="152"/>
        <end position="328"/>
    </location>
</feature>
<dbReference type="Pfam" id="PF13761">
    <property type="entry name" value="DUF4166"/>
    <property type="match status" value="1"/>
</dbReference>
<protein>
    <submittedName>
        <fullName evidence="2">DUF4166 domain-containing protein</fullName>
    </submittedName>
</protein>
<dbReference type="AlphaFoldDB" id="A0A9J7AWY1"/>
<dbReference type="EMBL" id="CP102480">
    <property type="protein sequence ID" value="UUX51871.1"/>
    <property type="molecule type" value="Genomic_DNA"/>
</dbReference>
<dbReference type="Proteomes" id="UP001060336">
    <property type="component" value="Chromosome"/>
</dbReference>
<name>A0A9J7AWY1_9PROT</name>
<evidence type="ECO:0000313" key="3">
    <source>
        <dbReference type="Proteomes" id="UP001060336"/>
    </source>
</evidence>
<keyword evidence="3" id="KW-1185">Reference proteome</keyword>
<dbReference type="GO" id="GO:0015035">
    <property type="term" value="F:protein-disulfide reductase activity"/>
    <property type="evidence" value="ECO:0007669"/>
    <property type="project" value="InterPro"/>
</dbReference>
<evidence type="ECO:0000313" key="2">
    <source>
        <dbReference type="EMBL" id="UUX51871.1"/>
    </source>
</evidence>
<accession>A0A9J7AWY1</accession>
<organism evidence="2 3">
    <name type="scientific">Nisaea acidiphila</name>
    <dbReference type="NCBI Taxonomy" id="1862145"/>
    <lineage>
        <taxon>Bacteria</taxon>
        <taxon>Pseudomonadati</taxon>
        <taxon>Pseudomonadota</taxon>
        <taxon>Alphaproteobacteria</taxon>
        <taxon>Rhodospirillales</taxon>
        <taxon>Thalassobaculaceae</taxon>
        <taxon>Nisaea</taxon>
    </lineage>
</organism>
<reference evidence="2" key="1">
    <citation type="submission" date="2022-08" db="EMBL/GenBank/DDBJ databases">
        <title>Nisaea acidiphila sp. nov., isolated from a marine algal debris and emended description of the genus Nisaea Urios et al. 2008.</title>
        <authorList>
            <person name="Kwon K."/>
        </authorList>
    </citation>
    <scope>NUCLEOTIDE SEQUENCE</scope>
    <source>
        <strain evidence="2">MEBiC11861</strain>
    </source>
</reference>
<dbReference type="RefSeq" id="WP_257771604.1">
    <property type="nucleotide sequence ID" value="NZ_CP102480.1"/>
</dbReference>
<dbReference type="Pfam" id="PF04134">
    <property type="entry name" value="DCC1-like"/>
    <property type="match status" value="1"/>
</dbReference>
<gene>
    <name evidence="2" type="ORF">NUH88_09245</name>
</gene>
<proteinExistence type="predicted"/>
<dbReference type="InterPro" id="IPR007263">
    <property type="entry name" value="DCC1-like"/>
</dbReference>
<dbReference type="InterPro" id="IPR025311">
    <property type="entry name" value="DUF4166"/>
</dbReference>
<dbReference type="KEGG" id="naci:NUH88_09245"/>